<reference evidence="3 4" key="1">
    <citation type="journal article" date="2006" name="Science">
        <title>The genome of black cottonwood, Populus trichocarpa (Torr. &amp; Gray).</title>
        <authorList>
            <person name="Tuskan G.A."/>
            <person name="Difazio S."/>
            <person name="Jansson S."/>
            <person name="Bohlmann J."/>
            <person name="Grigoriev I."/>
            <person name="Hellsten U."/>
            <person name="Putnam N."/>
            <person name="Ralph S."/>
            <person name="Rombauts S."/>
            <person name="Salamov A."/>
            <person name="Schein J."/>
            <person name="Sterck L."/>
            <person name="Aerts A."/>
            <person name="Bhalerao R.R."/>
            <person name="Bhalerao R.P."/>
            <person name="Blaudez D."/>
            <person name="Boerjan W."/>
            <person name="Brun A."/>
            <person name="Brunner A."/>
            <person name="Busov V."/>
            <person name="Campbell M."/>
            <person name="Carlson J."/>
            <person name="Chalot M."/>
            <person name="Chapman J."/>
            <person name="Chen G.L."/>
            <person name="Cooper D."/>
            <person name="Coutinho P.M."/>
            <person name="Couturier J."/>
            <person name="Covert S."/>
            <person name="Cronk Q."/>
            <person name="Cunningham R."/>
            <person name="Davis J."/>
            <person name="Degroeve S."/>
            <person name="Dejardin A."/>
            <person name="Depamphilis C."/>
            <person name="Detter J."/>
            <person name="Dirks B."/>
            <person name="Dubchak I."/>
            <person name="Duplessis S."/>
            <person name="Ehlting J."/>
            <person name="Ellis B."/>
            <person name="Gendler K."/>
            <person name="Goodstein D."/>
            <person name="Gribskov M."/>
            <person name="Grimwood J."/>
            <person name="Groover A."/>
            <person name="Gunter L."/>
            <person name="Hamberger B."/>
            <person name="Heinze B."/>
            <person name="Helariutta Y."/>
            <person name="Henrissat B."/>
            <person name="Holligan D."/>
            <person name="Holt R."/>
            <person name="Huang W."/>
            <person name="Islam-Faridi N."/>
            <person name="Jones S."/>
            <person name="Jones-Rhoades M."/>
            <person name="Jorgensen R."/>
            <person name="Joshi C."/>
            <person name="Kangasjarvi J."/>
            <person name="Karlsson J."/>
            <person name="Kelleher C."/>
            <person name="Kirkpatrick R."/>
            <person name="Kirst M."/>
            <person name="Kohler A."/>
            <person name="Kalluri U."/>
            <person name="Larimer F."/>
            <person name="Leebens-Mack J."/>
            <person name="Leple J.C."/>
            <person name="Locascio P."/>
            <person name="Lou Y."/>
            <person name="Lucas S."/>
            <person name="Martin F."/>
            <person name="Montanini B."/>
            <person name="Napoli C."/>
            <person name="Nelson D.R."/>
            <person name="Nelson C."/>
            <person name="Nieminen K."/>
            <person name="Nilsson O."/>
            <person name="Pereda V."/>
            <person name="Peter G."/>
            <person name="Philippe R."/>
            <person name="Pilate G."/>
            <person name="Poliakov A."/>
            <person name="Razumovskaya J."/>
            <person name="Richardson P."/>
            <person name="Rinaldi C."/>
            <person name="Ritland K."/>
            <person name="Rouze P."/>
            <person name="Ryaboy D."/>
            <person name="Schmutz J."/>
            <person name="Schrader J."/>
            <person name="Segerman B."/>
            <person name="Shin H."/>
            <person name="Siddiqui A."/>
            <person name="Sterky F."/>
            <person name="Terry A."/>
            <person name="Tsai C.J."/>
            <person name="Uberbacher E."/>
            <person name="Unneberg P."/>
            <person name="Vahala J."/>
            <person name="Wall K."/>
            <person name="Wessler S."/>
            <person name="Yang G."/>
            <person name="Yin T."/>
            <person name="Douglas C."/>
            <person name="Marra M."/>
            <person name="Sandberg G."/>
            <person name="Van de Peer Y."/>
            <person name="Rokhsar D."/>
        </authorList>
    </citation>
    <scope>NUCLEOTIDE SEQUENCE [LARGE SCALE GENOMIC DNA]</scope>
    <source>
        <strain evidence="4">cv. Nisqually</strain>
    </source>
</reference>
<dbReference type="Proteomes" id="UP000006729">
    <property type="component" value="Chromosome 8"/>
</dbReference>
<dbReference type="AlphaFoldDB" id="A0A3N7FL21"/>
<organism evidence="3 4">
    <name type="scientific">Populus trichocarpa</name>
    <name type="common">Western balsam poplar</name>
    <name type="synonym">Populus balsamifera subsp. trichocarpa</name>
    <dbReference type="NCBI Taxonomy" id="3694"/>
    <lineage>
        <taxon>Eukaryota</taxon>
        <taxon>Viridiplantae</taxon>
        <taxon>Streptophyta</taxon>
        <taxon>Embryophyta</taxon>
        <taxon>Tracheophyta</taxon>
        <taxon>Spermatophyta</taxon>
        <taxon>Magnoliopsida</taxon>
        <taxon>eudicotyledons</taxon>
        <taxon>Gunneridae</taxon>
        <taxon>Pentapetalae</taxon>
        <taxon>rosids</taxon>
        <taxon>fabids</taxon>
        <taxon>Malpighiales</taxon>
        <taxon>Salicaceae</taxon>
        <taxon>Saliceae</taxon>
        <taxon>Populus</taxon>
    </lineage>
</organism>
<dbReference type="PANTHER" id="PTHR31286">
    <property type="entry name" value="GLYCINE-RICH CELL WALL STRUCTURAL PROTEIN 1.8-LIKE"/>
    <property type="match status" value="1"/>
</dbReference>
<feature type="domain" description="DUF4283" evidence="2">
    <location>
        <begin position="72"/>
        <end position="150"/>
    </location>
</feature>
<evidence type="ECO:0000256" key="1">
    <source>
        <dbReference type="SAM" id="MobiDB-lite"/>
    </source>
</evidence>
<evidence type="ECO:0000259" key="2">
    <source>
        <dbReference type="Pfam" id="PF14111"/>
    </source>
</evidence>
<dbReference type="InterPro" id="IPR025558">
    <property type="entry name" value="DUF4283"/>
</dbReference>
<dbReference type="Pfam" id="PF14111">
    <property type="entry name" value="DUF4283"/>
    <property type="match status" value="1"/>
</dbReference>
<evidence type="ECO:0000313" key="4">
    <source>
        <dbReference type="Proteomes" id="UP000006729"/>
    </source>
</evidence>
<protein>
    <recommendedName>
        <fullName evidence="2">DUF4283 domain-containing protein</fullName>
    </recommendedName>
</protein>
<evidence type="ECO:0000313" key="3">
    <source>
        <dbReference type="EMBL" id="RQO95115.1"/>
    </source>
</evidence>
<dbReference type="PANTHER" id="PTHR31286:SF180">
    <property type="entry name" value="OS10G0362600 PROTEIN"/>
    <property type="match status" value="1"/>
</dbReference>
<name>A0A3N7FL21_POPTR</name>
<dbReference type="InParanoid" id="A0A3N7FL21"/>
<keyword evidence="4" id="KW-1185">Reference proteome</keyword>
<dbReference type="FunCoup" id="A0A3N7FL21">
    <property type="interactions" value="6"/>
</dbReference>
<gene>
    <name evidence="3" type="ORF">POPTR_008G224150</name>
</gene>
<sequence length="513" mass="55110">MSSAPISGSKEFAPPSVAGKPIPAPSINKWRDLFSSNKSTNPCTKLQNFSLNHLSKTCAISPEDIQPRFDIWNLCAVGYVSGKNPGFKALQRIIATNWKCEATLTIHETGWLIYHFKSEEDKLAVLRGGPYLVYGRPLVLRQMTRFFDFSSAEMSRVPVWVKFPSLPLCCWSPVCLSKIASVIGKPIQCDQLTSNLGRMSYARVLVEIDLLEELPHNVKISLPEGSTLLQKIVYETLPKYCNFCHVLGHTRLLCSKAAATTSKVPCPQPQPQAGVDKGTAFGRLGPQPPPPPTVQGHPQDNNIQVAPEGIPQIFPPTVQGHLNSIQEALEDTTRPVAALDNSAGWVTVVSRKSSKQQKGKVVADSEPVLTSPAPPSLFTCTGAVQISSQTDPSVTASCVGQVQCPSTTPTAPLEVNYCDGAAHNSSPTRTNIGATTARDTVLVSNPVNVPPVCIGDVQPPPIAPLIMHSCDGEAHSSLPPATTTGDIVVVGNSVKVPLINVDDQCGVRTRNQK</sequence>
<proteinExistence type="predicted"/>
<accession>A0A3N7FL21</accession>
<feature type="region of interest" description="Disordered" evidence="1">
    <location>
        <begin position="1"/>
        <end position="20"/>
    </location>
</feature>
<dbReference type="EMBL" id="CM009297">
    <property type="protein sequence ID" value="RQO95115.1"/>
    <property type="molecule type" value="Genomic_DNA"/>
</dbReference>
<dbReference type="InterPro" id="IPR040256">
    <property type="entry name" value="At4g02000-like"/>
</dbReference>